<reference evidence="3" key="1">
    <citation type="journal article" date="2013" name="Nature">
        <title>Draft genome of the wheat A-genome progenitor Triticum urartu.</title>
        <authorList>
            <person name="Ling H.Q."/>
            <person name="Zhao S."/>
            <person name="Liu D."/>
            <person name="Wang J."/>
            <person name="Sun H."/>
            <person name="Zhang C."/>
            <person name="Fan H."/>
            <person name="Li D."/>
            <person name="Dong L."/>
            <person name="Tao Y."/>
            <person name="Gao C."/>
            <person name="Wu H."/>
            <person name="Li Y."/>
            <person name="Cui Y."/>
            <person name="Guo X."/>
            <person name="Zheng S."/>
            <person name="Wang B."/>
            <person name="Yu K."/>
            <person name="Liang Q."/>
            <person name="Yang W."/>
            <person name="Lou X."/>
            <person name="Chen J."/>
            <person name="Feng M."/>
            <person name="Jian J."/>
            <person name="Zhang X."/>
            <person name="Luo G."/>
            <person name="Jiang Y."/>
            <person name="Liu J."/>
            <person name="Wang Z."/>
            <person name="Sha Y."/>
            <person name="Zhang B."/>
            <person name="Wu H."/>
            <person name="Tang D."/>
            <person name="Shen Q."/>
            <person name="Xue P."/>
            <person name="Zou S."/>
            <person name="Wang X."/>
            <person name="Liu X."/>
            <person name="Wang F."/>
            <person name="Yang Y."/>
            <person name="An X."/>
            <person name="Dong Z."/>
            <person name="Zhang K."/>
            <person name="Zhang X."/>
            <person name="Luo M.C."/>
            <person name="Dvorak J."/>
            <person name="Tong Y."/>
            <person name="Wang J."/>
            <person name="Yang H."/>
            <person name="Li Z."/>
            <person name="Wang D."/>
            <person name="Zhang A."/>
            <person name="Wang J."/>
        </authorList>
    </citation>
    <scope>NUCLEOTIDE SEQUENCE</scope>
</reference>
<accession>M7YZM6</accession>
<dbReference type="SUPFAM" id="SSF51419">
    <property type="entry name" value="PLP-binding barrel"/>
    <property type="match status" value="1"/>
</dbReference>
<feature type="domain" description="Alanine racemase N-terminal" evidence="2">
    <location>
        <begin position="115"/>
        <end position="256"/>
    </location>
</feature>
<evidence type="ECO:0000313" key="3">
    <source>
        <dbReference type="EMBL" id="EMS45510.1"/>
    </source>
</evidence>
<dbReference type="InterPro" id="IPR001608">
    <property type="entry name" value="Ala_racemase_N"/>
</dbReference>
<dbReference type="InterPro" id="IPR011078">
    <property type="entry name" value="PyrdxlP_homeostasis"/>
</dbReference>
<dbReference type="Pfam" id="PF01168">
    <property type="entry name" value="Ala_racemase_N"/>
    <property type="match status" value="1"/>
</dbReference>
<dbReference type="PANTHER" id="PTHR10146:SF16">
    <property type="entry name" value="PYRIDOXAL PHOSPHATE HOMEOSTASIS PROTEIN"/>
    <property type="match status" value="1"/>
</dbReference>
<dbReference type="PANTHER" id="PTHR10146">
    <property type="entry name" value="PROLINE SYNTHETASE CO-TRANSCRIBED BACTERIAL HOMOLOG PROTEIN"/>
    <property type="match status" value="1"/>
</dbReference>
<protein>
    <recommendedName>
        <fullName evidence="2">Alanine racemase N-terminal domain-containing protein</fullName>
    </recommendedName>
</protein>
<dbReference type="Gene3D" id="3.20.20.10">
    <property type="entry name" value="Alanine racemase"/>
    <property type="match status" value="1"/>
</dbReference>
<name>M7YZM6_TRIUA</name>
<dbReference type="AlphaFoldDB" id="M7YZM6"/>
<comment type="similarity">
    <text evidence="1">Belongs to the pyridoxal phosphate-binding protein YggS/PROSC family.</text>
</comment>
<dbReference type="InterPro" id="IPR029066">
    <property type="entry name" value="PLP-binding_barrel"/>
</dbReference>
<organism evidence="3">
    <name type="scientific">Triticum urartu</name>
    <name type="common">Red wild einkorn</name>
    <name type="synonym">Crithodium urartu</name>
    <dbReference type="NCBI Taxonomy" id="4572"/>
    <lineage>
        <taxon>Eukaryota</taxon>
        <taxon>Viridiplantae</taxon>
        <taxon>Streptophyta</taxon>
        <taxon>Embryophyta</taxon>
        <taxon>Tracheophyta</taxon>
        <taxon>Spermatophyta</taxon>
        <taxon>Magnoliopsida</taxon>
        <taxon>Liliopsida</taxon>
        <taxon>Poales</taxon>
        <taxon>Poaceae</taxon>
        <taxon>BOP clade</taxon>
        <taxon>Pooideae</taxon>
        <taxon>Triticodae</taxon>
        <taxon>Triticeae</taxon>
        <taxon>Triticinae</taxon>
        <taxon>Triticum</taxon>
    </lineage>
</organism>
<sequence length="265" mass="28717">MTADLGGVVQWRLGARCAVLDSRRRGLLSGMVASMAEWPGKVEAISALKTDQWKMAAATHVSASDQFMPQTRLNIFSEDGPVEDDGDDTCECVEPVYAPNPALYCLGSVTYFYRFAAAVPNLDMVEGVGNEKIANHLDRAVVSLGREPLKVMVQVNTSGEESKSGIDPSKCVELAKHVKLACPNLILSGLMTIGMKDYSSTPENFKALANCKLEVCKALGIPTERFELSMGMSGDFEQAIELGSTNVRVGSTIFGPREYPNQKQN</sequence>
<evidence type="ECO:0000259" key="2">
    <source>
        <dbReference type="Pfam" id="PF01168"/>
    </source>
</evidence>
<dbReference type="eggNOG" id="KOG3157">
    <property type="taxonomic scope" value="Eukaryota"/>
</dbReference>
<dbReference type="STRING" id="4572.M7YZM6"/>
<dbReference type="GO" id="GO:0030170">
    <property type="term" value="F:pyridoxal phosphate binding"/>
    <property type="evidence" value="ECO:0007669"/>
    <property type="project" value="InterPro"/>
</dbReference>
<dbReference type="NCBIfam" id="TIGR00044">
    <property type="entry name" value="YggS family pyridoxal phosphate-dependent enzyme"/>
    <property type="match status" value="1"/>
</dbReference>
<dbReference type="EMBL" id="KD286079">
    <property type="protein sequence ID" value="EMS45510.1"/>
    <property type="molecule type" value="Genomic_DNA"/>
</dbReference>
<evidence type="ECO:0000256" key="1">
    <source>
        <dbReference type="RuleBase" id="RU004514"/>
    </source>
</evidence>
<proteinExistence type="inferred from homology"/>
<gene>
    <name evidence="3" type="ORF">TRIUR3_02664</name>
</gene>